<dbReference type="InterPro" id="IPR003133">
    <property type="entry name" value="T_Ag_DNA-bd"/>
</dbReference>
<dbReference type="InterPro" id="IPR016392">
    <property type="entry name" value="Lg_T_Ag_polyomavir"/>
</dbReference>
<evidence type="ECO:0000256" key="18">
    <source>
        <dbReference type="ARBA" id="ARBA00022840"/>
    </source>
</evidence>
<keyword evidence="20 30" id="KW-0238">DNA-binding</keyword>
<keyword evidence="17" id="KW-0862">Zinc</keyword>
<dbReference type="Gene3D" id="1.10.10.510">
    <property type="entry name" value="Zinc finger, large T-antigen D1 domain"/>
    <property type="match status" value="1"/>
</dbReference>
<dbReference type="PROSITE" id="PS51287">
    <property type="entry name" value="T_AG_OBD"/>
    <property type="match status" value="1"/>
</dbReference>
<organism evidence="37 38">
    <name type="scientific">Yellow baboon polyomavirus 2</name>
    <dbReference type="NCBI Taxonomy" id="1286214"/>
    <lineage>
        <taxon>Viruses</taxon>
        <taxon>Monodnaviria</taxon>
        <taxon>Shotokuvirae</taxon>
        <taxon>Cossaviricota</taxon>
        <taxon>Papovaviricetes</taxon>
        <taxon>Sepolyvirales</taxon>
        <taxon>Polyomaviridae</taxon>
        <taxon>Betapolyomavirus</taxon>
        <taxon>Betapolyomavirus secupacynocephalus</taxon>
    </lineage>
</organism>
<evidence type="ECO:0000256" key="17">
    <source>
        <dbReference type="ARBA" id="ARBA00022833"/>
    </source>
</evidence>
<evidence type="ECO:0000256" key="30">
    <source>
        <dbReference type="PROSITE-ProRule" id="PRU00620"/>
    </source>
</evidence>
<evidence type="ECO:0000256" key="13">
    <source>
        <dbReference type="ARBA" id="ARBA00022771"/>
    </source>
</evidence>
<dbReference type="Proteomes" id="UP000167507">
    <property type="component" value="Genome"/>
</dbReference>
<evidence type="ECO:0000259" key="33">
    <source>
        <dbReference type="PROSITE" id="PS50076"/>
    </source>
</evidence>
<evidence type="ECO:0000256" key="5">
    <source>
        <dbReference type="ARBA" id="ARBA00022518"/>
    </source>
</evidence>
<keyword evidence="23" id="KW-0899">Viral immunoevasion</keyword>
<evidence type="ECO:0000256" key="21">
    <source>
        <dbReference type="ARBA" id="ARBA00023235"/>
    </source>
</evidence>
<dbReference type="GO" id="GO:0005524">
    <property type="term" value="F:ATP binding"/>
    <property type="evidence" value="ECO:0007669"/>
    <property type="project" value="UniProtKB-KW"/>
</dbReference>
<dbReference type="GO" id="GO:0016787">
    <property type="term" value="F:hydrolase activity"/>
    <property type="evidence" value="ECO:0007669"/>
    <property type="project" value="UniProtKB-KW"/>
</dbReference>
<dbReference type="GO" id="GO:0039502">
    <property type="term" value="P:symbiont-mediated suppression of host type I interferon-mediated signaling pathway"/>
    <property type="evidence" value="ECO:0007669"/>
    <property type="project" value="UniProtKB-KW"/>
</dbReference>
<keyword evidence="8" id="KW-0945">Host-virus interaction</keyword>
<dbReference type="KEGG" id="vg:22520994"/>
<evidence type="ECO:0000256" key="10">
    <source>
        <dbReference type="ARBA" id="ARBA00022705"/>
    </source>
</evidence>
<dbReference type="GO" id="GO:0042025">
    <property type="term" value="C:host cell nucleus"/>
    <property type="evidence" value="ECO:0007669"/>
    <property type="project" value="UniProtKB-SubCell"/>
</dbReference>
<dbReference type="PROSITE" id="PS51341">
    <property type="entry name" value="ZF_LTAG_D1"/>
    <property type="match status" value="1"/>
</dbReference>
<sequence length="699" mass="80907">MDKVLNREESMELMDLLGLERAAWGNLPLMRKAYLRKCKEFHPDKGGDEDKMKRMNTLYKKMEQDVKVAHQPDFGAWHSSEVPTYGTEEWEAWWSSFNEKWDEELFCHEDMFQSDEEATGDSQHSTPPKKKRKVEDPKDFPPDLHQFLSQAVFSNRTLACFAVYTTKEKGQILYKKLMEKYSVTFISRHSCHGHNILFFLTPHRHRVSAINNFCQKLCTFSFLICKGVNKEYLLYSTLSRDPYSIVEESIQGGLKEHDFNPEEPEETKQVSWKLVTEYALETKCEDVFLLLGMYLEFQHNPEECRKCEKKEQPYHFKYHEKHFANATIFADSKNQKSICQQAVDTVLAKKRVDTLHMTREEMLTERFNHILDKMDIIFGATGSAVLEHYMAGVAWLHCLLPRMDTVIYDFLNCIVFNIPKRRYWLFKGPIDSGKTTLAAGLLDLCGGKALNVNLPMERLTFELGVAIDQYMVVFEDVKGTGAESKDLPSGHGISNLDSLRDYLDGSVKVNLEKKHLNKRTQIFPPGLVTMNEYPVPKTLQARFVRQIDFKPKLYLRKALNNSEFLLEKRILQSGMTLLLLLIWFRPVADFASDIQHRIVQWKERLDSEISMYTFSRMKYNICMGKCILDWAREEESETEDSGHGSSTESQSQCFSQASDTSASADAPASETPDPYDHDNPYHICKGFVCFKKPKTPPPK</sequence>
<evidence type="ECO:0000313" key="37">
    <source>
        <dbReference type="EMBL" id="BAM71853.1"/>
    </source>
</evidence>
<dbReference type="GO" id="GO:0008270">
    <property type="term" value="F:zinc ion binding"/>
    <property type="evidence" value="ECO:0007669"/>
    <property type="project" value="UniProtKB-KW"/>
</dbReference>
<feature type="domain" description="J" evidence="33">
    <location>
        <begin position="12"/>
        <end position="75"/>
    </location>
</feature>
<dbReference type="EMBL" id="AB767295">
    <property type="protein sequence ID" value="BAM71853.1"/>
    <property type="molecule type" value="Genomic_DNA"/>
</dbReference>
<evidence type="ECO:0000256" key="26">
    <source>
        <dbReference type="ARBA" id="ARBA00034617"/>
    </source>
</evidence>
<evidence type="ECO:0000256" key="31">
    <source>
        <dbReference type="PROSITE-ProRule" id="PRU00671"/>
    </source>
</evidence>
<evidence type="ECO:0000259" key="36">
    <source>
        <dbReference type="PROSITE" id="PS51341"/>
    </source>
</evidence>
<feature type="domain" description="T-ag D1-type" evidence="36">
    <location>
        <begin position="267"/>
        <end position="359"/>
    </location>
</feature>
<feature type="compositionally biased region" description="Polar residues" evidence="32">
    <location>
        <begin position="643"/>
        <end position="654"/>
    </location>
</feature>
<dbReference type="SUPFAM" id="SSF55464">
    <property type="entry name" value="Origin of replication-binding domain, RBD-like"/>
    <property type="match status" value="1"/>
</dbReference>
<evidence type="ECO:0000256" key="24">
    <source>
        <dbReference type="ARBA" id="ARBA00023309"/>
    </source>
</evidence>
<keyword evidence="4" id="KW-1121">Modulation of host cell cycle by virus</keyword>
<comment type="cofactor">
    <cofactor evidence="1">
        <name>Mg(2+)</name>
        <dbReference type="ChEBI" id="CHEBI:18420"/>
    </cofactor>
</comment>
<dbReference type="GeneID" id="22520994"/>
<evidence type="ECO:0000256" key="32">
    <source>
        <dbReference type="SAM" id="MobiDB-lite"/>
    </source>
</evidence>
<evidence type="ECO:0000256" key="3">
    <source>
        <dbReference type="ARBA" id="ARBA00018805"/>
    </source>
</evidence>
<evidence type="ECO:0000256" key="4">
    <source>
        <dbReference type="ARBA" id="ARBA00022504"/>
    </source>
</evidence>
<dbReference type="GO" id="GO:0006260">
    <property type="term" value="P:DNA replication"/>
    <property type="evidence" value="ECO:0007669"/>
    <property type="project" value="UniProtKB-KW"/>
</dbReference>
<evidence type="ECO:0000256" key="16">
    <source>
        <dbReference type="ARBA" id="ARBA00022830"/>
    </source>
</evidence>
<keyword evidence="5" id="KW-0244">Early protein</keyword>
<dbReference type="Gene3D" id="3.40.50.300">
    <property type="entry name" value="P-loop containing nucleotide triphosphate hydrolases"/>
    <property type="match status" value="1"/>
</dbReference>
<evidence type="ECO:0000256" key="6">
    <source>
        <dbReference type="ARBA" id="ARBA00022553"/>
    </source>
</evidence>
<dbReference type="CDD" id="cd06257">
    <property type="entry name" value="DnaJ"/>
    <property type="match status" value="1"/>
</dbReference>
<feature type="DNA-binding region" description="T-ag OBD" evidence="30">
    <location>
        <begin position="141"/>
        <end position="256"/>
    </location>
</feature>
<keyword evidence="22" id="KW-0922">Interferon antiviral system evasion</keyword>
<dbReference type="GO" id="GO:0052170">
    <property type="term" value="P:symbiont-mediated suppression of host innate immune response"/>
    <property type="evidence" value="ECO:0007669"/>
    <property type="project" value="UniProtKB-KW"/>
</dbReference>
<keyword evidence="13 31" id="KW-0863">Zinc-finger</keyword>
<keyword evidence="19" id="KW-0007">Acetylation</keyword>
<evidence type="ECO:0000256" key="9">
    <source>
        <dbReference type="ARBA" id="ARBA00022632"/>
    </source>
</evidence>
<keyword evidence="25" id="KW-1096">Inhibition of host JAK1 by virus</keyword>
<evidence type="ECO:0000256" key="1">
    <source>
        <dbReference type="ARBA" id="ARBA00001946"/>
    </source>
</evidence>
<keyword evidence="21" id="KW-0413">Isomerase</keyword>
<evidence type="ECO:0000313" key="38">
    <source>
        <dbReference type="Proteomes" id="UP000167507"/>
    </source>
</evidence>
<dbReference type="GO" id="GO:0003688">
    <property type="term" value="F:DNA replication origin binding"/>
    <property type="evidence" value="ECO:0007669"/>
    <property type="project" value="InterPro"/>
</dbReference>
<keyword evidence="16" id="KW-1114">Inhibition of host interferon signaling pathway by virus</keyword>
<feature type="compositionally biased region" description="Low complexity" evidence="32">
    <location>
        <begin position="655"/>
        <end position="672"/>
    </location>
</feature>
<accession>L0MZS0</accession>
<evidence type="ECO:0000256" key="22">
    <source>
        <dbReference type="ARBA" id="ARBA00023258"/>
    </source>
</evidence>
<evidence type="ECO:0000256" key="11">
    <source>
        <dbReference type="ARBA" id="ARBA00022723"/>
    </source>
</evidence>
<keyword evidence="12" id="KW-0547">Nucleotide-binding</keyword>
<feature type="region of interest" description="Disordered" evidence="32">
    <location>
        <begin position="115"/>
        <end position="138"/>
    </location>
</feature>
<comment type="catalytic activity">
    <reaction evidence="29">
        <text>ATP + H2O = ADP + phosphate + H(+)</text>
        <dbReference type="Rhea" id="RHEA:13065"/>
        <dbReference type="ChEBI" id="CHEBI:15377"/>
        <dbReference type="ChEBI" id="CHEBI:15378"/>
        <dbReference type="ChEBI" id="CHEBI:30616"/>
        <dbReference type="ChEBI" id="CHEBI:43474"/>
        <dbReference type="ChEBI" id="CHEBI:456216"/>
        <dbReference type="EC" id="5.6.2.4"/>
    </reaction>
</comment>
<dbReference type="Gene3D" id="1.20.1050.70">
    <property type="entry name" value="Large T antigen, SV40, domain 3"/>
    <property type="match status" value="1"/>
</dbReference>
<dbReference type="FunFam" id="1.10.287.110:FF:000161">
    <property type="entry name" value="Small t antigen"/>
    <property type="match status" value="1"/>
</dbReference>
<evidence type="ECO:0000256" key="28">
    <source>
        <dbReference type="ARBA" id="ARBA00045019"/>
    </source>
</evidence>
<keyword evidence="14" id="KW-0378">Hydrolase</keyword>
<dbReference type="RefSeq" id="YP_009111370.1">
    <property type="nucleotide sequence ID" value="NC_025897.1"/>
</dbReference>
<evidence type="ECO:0000256" key="8">
    <source>
        <dbReference type="ARBA" id="ARBA00022581"/>
    </source>
</evidence>
<evidence type="ECO:0000256" key="19">
    <source>
        <dbReference type="ARBA" id="ARBA00022990"/>
    </source>
</evidence>
<dbReference type="SUPFAM" id="SSF52540">
    <property type="entry name" value="P-loop containing nucleoside triphosphate hydrolases"/>
    <property type="match status" value="1"/>
</dbReference>
<evidence type="ECO:0000256" key="25">
    <source>
        <dbReference type="ARBA" id="ARBA00023318"/>
    </source>
</evidence>
<evidence type="ECO:0000256" key="27">
    <source>
        <dbReference type="ARBA" id="ARBA00034808"/>
    </source>
</evidence>
<evidence type="ECO:0000256" key="29">
    <source>
        <dbReference type="ARBA" id="ARBA00048988"/>
    </source>
</evidence>
<protein>
    <recommendedName>
        <fullName evidence="3">Large T antigen</fullName>
        <ecNumber evidence="27">5.6.2.4</ecNumber>
    </recommendedName>
    <alternativeName>
        <fullName evidence="28">DNA 3'-5' helicase large T antigen</fullName>
    </alternativeName>
</protein>
<evidence type="ECO:0000256" key="14">
    <source>
        <dbReference type="ARBA" id="ARBA00022801"/>
    </source>
</evidence>
<dbReference type="InterPro" id="IPR027417">
    <property type="entry name" value="P-loop_NTPase"/>
</dbReference>
<dbReference type="InterPro" id="IPR037102">
    <property type="entry name" value="Znf_lg_T-Ag_D1_dom_sf"/>
</dbReference>
<evidence type="ECO:0000256" key="15">
    <source>
        <dbReference type="ARBA" id="ARBA00022806"/>
    </source>
</evidence>
<keyword evidence="38" id="KW-1185">Reference proteome</keyword>
<keyword evidence="10" id="KW-0235">DNA replication</keyword>
<proteinExistence type="predicted"/>
<dbReference type="GO" id="GO:0039576">
    <property type="term" value="P:symbiont-mediated suppression of host JAK-STAT cascade via inhibition of JAK1 activity"/>
    <property type="evidence" value="ECO:0007669"/>
    <property type="project" value="UniProtKB-KW"/>
</dbReference>
<keyword evidence="15" id="KW-0347">Helicase</keyword>
<dbReference type="Gene3D" id="1.10.287.110">
    <property type="entry name" value="DnaJ domain"/>
    <property type="match status" value="1"/>
</dbReference>
<keyword evidence="9" id="KW-1090">Inhibition of host innate immune response by virus</keyword>
<feature type="region of interest" description="Disordered" evidence="32">
    <location>
        <begin position="637"/>
        <end position="677"/>
    </location>
</feature>
<dbReference type="PIRSF" id="PIRSF003368">
    <property type="entry name" value="Large_T_antigen_polyomaV"/>
    <property type="match status" value="1"/>
</dbReference>
<comment type="subcellular location">
    <subcellularLocation>
        <location evidence="2">Host nucleus</location>
    </subcellularLocation>
</comment>
<keyword evidence="7" id="KW-1048">Host nucleus</keyword>
<dbReference type="Pfam" id="PF02217">
    <property type="entry name" value="T_Ag_DNA_bind"/>
    <property type="match status" value="1"/>
</dbReference>
<keyword evidence="18" id="KW-0067">ATP-binding</keyword>
<keyword evidence="6" id="KW-0597">Phosphoprotein</keyword>
<feature type="domain" description="SF3 helicase" evidence="34">
    <location>
        <begin position="402"/>
        <end position="562"/>
    </location>
</feature>
<dbReference type="InterPro" id="IPR017910">
    <property type="entry name" value="Znf_lg_T-Ag_D1-typ"/>
</dbReference>
<dbReference type="InterPro" id="IPR036869">
    <property type="entry name" value="J_dom_sf"/>
</dbReference>
<name>L0MZS0_9POLY</name>
<dbReference type="SUPFAM" id="SSF46565">
    <property type="entry name" value="Chaperone J-domain"/>
    <property type="match status" value="1"/>
</dbReference>
<reference evidence="37 38" key="1">
    <citation type="journal article" date="2013" name="J. Gen. Virol.">
        <title>Identification of a novel polyomavirus from vervet monkeys in Zambia.</title>
        <authorList>
            <person name="Yamaguchi H."/>
            <person name="Kobayashi S."/>
            <person name="Ishii A."/>
            <person name="Ogawa H."/>
            <person name="Nakamura I."/>
            <person name="Moonga L."/>
            <person name="Hang'ombe B.M."/>
            <person name="Mweene A.S."/>
            <person name="Thomas Y."/>
            <person name="Kimura T."/>
            <person name="Sawa H."/>
            <person name="Orba Y."/>
        </authorList>
    </citation>
    <scope>NUCLEOTIDE SEQUENCE [LARGE SCALE GENOMIC DNA]</scope>
    <source>
        <strain evidence="37">BS94/BK94</strain>
    </source>
</reference>
<evidence type="ECO:0000256" key="20">
    <source>
        <dbReference type="ARBA" id="ARBA00023125"/>
    </source>
</evidence>
<dbReference type="InterPro" id="IPR014015">
    <property type="entry name" value="Helicase_SF3_DNA-vir"/>
</dbReference>
<dbReference type="GO" id="GO:0039645">
    <property type="term" value="P:symbiont-mediated perturbation of host cell cycle G1/S transition checkpoint"/>
    <property type="evidence" value="ECO:0007669"/>
    <property type="project" value="UniProtKB-KW"/>
</dbReference>
<evidence type="ECO:0000256" key="2">
    <source>
        <dbReference type="ARBA" id="ARBA00004147"/>
    </source>
</evidence>
<dbReference type="GO" id="GO:0043138">
    <property type="term" value="F:3'-5' DNA helicase activity"/>
    <property type="evidence" value="ECO:0007669"/>
    <property type="project" value="UniProtKB-EC"/>
</dbReference>
<evidence type="ECO:0000259" key="34">
    <source>
        <dbReference type="PROSITE" id="PS51206"/>
    </source>
</evidence>
<dbReference type="Gene3D" id="3.40.1310.20">
    <property type="match status" value="1"/>
</dbReference>
<dbReference type="InterPro" id="IPR001623">
    <property type="entry name" value="DnaJ_domain"/>
</dbReference>
<dbReference type="PROSITE" id="PS50076">
    <property type="entry name" value="DNAJ_2"/>
    <property type="match status" value="1"/>
</dbReference>
<evidence type="ECO:0000256" key="7">
    <source>
        <dbReference type="ARBA" id="ARBA00022562"/>
    </source>
</evidence>
<evidence type="ECO:0000259" key="35">
    <source>
        <dbReference type="PROSITE" id="PS51287"/>
    </source>
</evidence>
<evidence type="ECO:0000256" key="12">
    <source>
        <dbReference type="ARBA" id="ARBA00022741"/>
    </source>
</evidence>
<keyword evidence="24" id="KW-1078">G1/S host cell cycle checkpoint dysregulation by virus</keyword>
<comment type="catalytic activity">
    <reaction evidence="26">
        <text>Couples ATP hydrolysis with the unwinding of duplex DNA by translocating in the 3'-5' direction.</text>
        <dbReference type="EC" id="5.6.2.4"/>
    </reaction>
</comment>
<dbReference type="EC" id="5.6.2.4" evidence="27"/>
<dbReference type="SMART" id="SM00271">
    <property type="entry name" value="DnaJ"/>
    <property type="match status" value="1"/>
</dbReference>
<dbReference type="Pfam" id="PF06431">
    <property type="entry name" value="Polyoma_lg_T_C"/>
    <property type="match status" value="1"/>
</dbReference>
<dbReference type="InterPro" id="IPR010932">
    <property type="entry name" value="Lg_T_Ag_Polyomavir_C"/>
</dbReference>
<keyword evidence="11" id="KW-0479">Metal-binding</keyword>
<feature type="domain" description="T-ag OBD" evidence="35">
    <location>
        <begin position="141"/>
        <end position="256"/>
    </location>
</feature>
<dbReference type="PROSITE" id="PS51206">
    <property type="entry name" value="SF3_HELICASE_1"/>
    <property type="match status" value="1"/>
</dbReference>
<evidence type="ECO:0000256" key="23">
    <source>
        <dbReference type="ARBA" id="ARBA00023280"/>
    </source>
</evidence>